<evidence type="ECO:0000256" key="1">
    <source>
        <dbReference type="SAM" id="Phobius"/>
    </source>
</evidence>
<feature type="transmembrane region" description="Helical" evidence="1">
    <location>
        <begin position="343"/>
        <end position="368"/>
    </location>
</feature>
<feature type="transmembrane region" description="Helical" evidence="1">
    <location>
        <begin position="423"/>
        <end position="451"/>
    </location>
</feature>
<organism evidence="2 3">
    <name type="scientific">Amycolatopsis antarctica</name>
    <dbReference type="NCBI Taxonomy" id="1854586"/>
    <lineage>
        <taxon>Bacteria</taxon>
        <taxon>Bacillati</taxon>
        <taxon>Actinomycetota</taxon>
        <taxon>Actinomycetes</taxon>
        <taxon>Pseudonocardiales</taxon>
        <taxon>Pseudonocardiaceae</taxon>
        <taxon>Amycolatopsis</taxon>
    </lineage>
</organism>
<keyword evidence="1" id="KW-0812">Transmembrane</keyword>
<accession>A0A263CYY1</accession>
<keyword evidence="3" id="KW-1185">Reference proteome</keyword>
<keyword evidence="1" id="KW-0472">Membrane</keyword>
<dbReference type="InParanoid" id="A0A263CYY1"/>
<feature type="transmembrane region" description="Helical" evidence="1">
    <location>
        <begin position="19"/>
        <end position="43"/>
    </location>
</feature>
<feature type="transmembrane region" description="Helical" evidence="1">
    <location>
        <begin position="138"/>
        <end position="157"/>
    </location>
</feature>
<sequence length="452" mass="47136">MSVVDAPVRTVRLPGRPRFLGIFSGDSATFVALFTGGLLISAFFRLDAWRSALLGDAPGDPRLVVPVLLLGCALAWRSLLRRAYVWADPAELTWFDFGGADRVRVIGGRLWSLWTGWVAGVGYLGALVAAVYRAPAELWVSGGVLLAGCATLMLATARLPRTPLDTAGPFVLAAFAVLSGLIAPPSGVFLAAGALLGGYGLALLVRSGSPWRPVVARLARREGLVGGWRQRVVRTVAMAFDPLMMLPESGAVGVVPIGSPTRARFAWLGVRGRSRYLATGALLAVAVALVHAALPALPAVVLLACGGYLALAPCAAGLGEVWRSPGLRRWLGWSDLELRLWHGAVYAALAGVWLAIVLAVSLLLGASLPVVGVAVVPLVTAAVLRTVTRPPITYHDMYAVQTGFGAVPGRLVKQAVRGPDAGVAGLVAVTSLPLGLPTVLVVAAVTAFCLLR</sequence>
<evidence type="ECO:0000313" key="2">
    <source>
        <dbReference type="EMBL" id="OZM71363.1"/>
    </source>
</evidence>
<feature type="transmembrane region" description="Helical" evidence="1">
    <location>
        <begin position="164"/>
        <end position="182"/>
    </location>
</feature>
<dbReference type="Proteomes" id="UP000242444">
    <property type="component" value="Unassembled WGS sequence"/>
</dbReference>
<comment type="caution">
    <text evidence="2">The sequence shown here is derived from an EMBL/GenBank/DDBJ whole genome shotgun (WGS) entry which is preliminary data.</text>
</comment>
<feature type="transmembrane region" description="Helical" evidence="1">
    <location>
        <begin position="188"/>
        <end position="205"/>
    </location>
</feature>
<protein>
    <submittedName>
        <fullName evidence="2">Uncharacterized protein</fullName>
    </submittedName>
</protein>
<keyword evidence="1" id="KW-1133">Transmembrane helix</keyword>
<feature type="transmembrane region" description="Helical" evidence="1">
    <location>
        <begin position="111"/>
        <end position="132"/>
    </location>
</feature>
<feature type="transmembrane region" description="Helical" evidence="1">
    <location>
        <begin position="63"/>
        <end position="80"/>
    </location>
</feature>
<dbReference type="OrthoDB" id="3597229at2"/>
<feature type="transmembrane region" description="Helical" evidence="1">
    <location>
        <begin position="276"/>
        <end position="294"/>
    </location>
</feature>
<proteinExistence type="predicted"/>
<dbReference type="AlphaFoldDB" id="A0A263CYY1"/>
<dbReference type="InterPro" id="IPR046264">
    <property type="entry name" value="DUF6297"/>
</dbReference>
<name>A0A263CYY1_9PSEU</name>
<dbReference type="EMBL" id="NKYE01000013">
    <property type="protein sequence ID" value="OZM71363.1"/>
    <property type="molecule type" value="Genomic_DNA"/>
</dbReference>
<dbReference type="Pfam" id="PF19814">
    <property type="entry name" value="DUF6297"/>
    <property type="match status" value="1"/>
</dbReference>
<evidence type="ECO:0000313" key="3">
    <source>
        <dbReference type="Proteomes" id="UP000242444"/>
    </source>
</evidence>
<gene>
    <name evidence="2" type="ORF">CFN78_19550</name>
</gene>
<reference evidence="2 3" key="1">
    <citation type="submission" date="2017-07" db="EMBL/GenBank/DDBJ databases">
        <title>Amycolatopsis antarcticus sp. nov., isolated from the surface of an Antarcticus brown macroalga.</title>
        <authorList>
            <person name="Wang J."/>
            <person name="Leiva S."/>
            <person name="Huang J."/>
            <person name="Huang Y."/>
        </authorList>
    </citation>
    <scope>NUCLEOTIDE SEQUENCE [LARGE SCALE GENOMIC DNA]</scope>
    <source>
        <strain evidence="2 3">AU-G6</strain>
    </source>
</reference>
<dbReference type="RefSeq" id="WP_094864311.1">
    <property type="nucleotide sequence ID" value="NZ_NKYE01000013.1"/>
</dbReference>